<organism evidence="2 3">
    <name type="scientific">Paralvinella palmiformis</name>
    <dbReference type="NCBI Taxonomy" id="53620"/>
    <lineage>
        <taxon>Eukaryota</taxon>
        <taxon>Metazoa</taxon>
        <taxon>Spiralia</taxon>
        <taxon>Lophotrochozoa</taxon>
        <taxon>Annelida</taxon>
        <taxon>Polychaeta</taxon>
        <taxon>Sedentaria</taxon>
        <taxon>Canalipalpata</taxon>
        <taxon>Terebellida</taxon>
        <taxon>Terebelliformia</taxon>
        <taxon>Alvinellidae</taxon>
        <taxon>Paralvinella</taxon>
    </lineage>
</organism>
<keyword evidence="1" id="KW-0472">Membrane</keyword>
<protein>
    <submittedName>
        <fullName evidence="2">Uncharacterized protein</fullName>
    </submittedName>
</protein>
<feature type="transmembrane region" description="Helical" evidence="1">
    <location>
        <begin position="20"/>
        <end position="42"/>
    </location>
</feature>
<name>A0AAD9JXB1_9ANNE</name>
<dbReference type="Proteomes" id="UP001208570">
    <property type="component" value="Unassembled WGS sequence"/>
</dbReference>
<reference evidence="2" key="1">
    <citation type="journal article" date="2023" name="Mol. Biol. Evol.">
        <title>Third-Generation Sequencing Reveals the Adaptive Role of the Epigenome in Three Deep-Sea Polychaetes.</title>
        <authorList>
            <person name="Perez M."/>
            <person name="Aroh O."/>
            <person name="Sun Y."/>
            <person name="Lan Y."/>
            <person name="Juniper S.K."/>
            <person name="Young C.R."/>
            <person name="Angers B."/>
            <person name="Qian P.Y."/>
        </authorList>
    </citation>
    <scope>NUCLEOTIDE SEQUENCE</scope>
    <source>
        <strain evidence="2">P08H-3</strain>
    </source>
</reference>
<proteinExistence type="predicted"/>
<evidence type="ECO:0000313" key="2">
    <source>
        <dbReference type="EMBL" id="KAK2161067.1"/>
    </source>
</evidence>
<sequence>MSNCHIDQLIGRIKSIIARMYQVCNHTVFMIILTIILILINVEINLDYHNHMVIMVGSLTFITHNWTGGRNYTTTTTVRLASTVTL</sequence>
<feature type="transmembrane region" description="Helical" evidence="1">
    <location>
        <begin position="48"/>
        <end position="66"/>
    </location>
</feature>
<dbReference type="EMBL" id="JAODUP010000122">
    <property type="protein sequence ID" value="KAK2161067.1"/>
    <property type="molecule type" value="Genomic_DNA"/>
</dbReference>
<keyword evidence="3" id="KW-1185">Reference proteome</keyword>
<evidence type="ECO:0000313" key="3">
    <source>
        <dbReference type="Proteomes" id="UP001208570"/>
    </source>
</evidence>
<evidence type="ECO:0000256" key="1">
    <source>
        <dbReference type="SAM" id="Phobius"/>
    </source>
</evidence>
<keyword evidence="1" id="KW-1133">Transmembrane helix</keyword>
<accession>A0AAD9JXB1</accession>
<comment type="caution">
    <text evidence="2">The sequence shown here is derived from an EMBL/GenBank/DDBJ whole genome shotgun (WGS) entry which is preliminary data.</text>
</comment>
<gene>
    <name evidence="2" type="ORF">LSH36_122g09016</name>
</gene>
<keyword evidence="1" id="KW-0812">Transmembrane</keyword>
<dbReference type="AlphaFoldDB" id="A0AAD9JXB1"/>